<organism evidence="1 2">
    <name type="scientific">Parashewanella spongiae</name>
    <dbReference type="NCBI Taxonomy" id="342950"/>
    <lineage>
        <taxon>Bacteria</taxon>
        <taxon>Pseudomonadati</taxon>
        <taxon>Pseudomonadota</taxon>
        <taxon>Gammaproteobacteria</taxon>
        <taxon>Alteromonadales</taxon>
        <taxon>Shewanellaceae</taxon>
        <taxon>Parashewanella</taxon>
    </lineage>
</organism>
<dbReference type="EMBL" id="QYYH01000171">
    <property type="protein sequence ID" value="RJY06185.1"/>
    <property type="molecule type" value="Genomic_DNA"/>
</dbReference>
<protein>
    <submittedName>
        <fullName evidence="1">Uncharacterized protein</fullName>
    </submittedName>
</protein>
<comment type="caution">
    <text evidence="1">The sequence shown here is derived from an EMBL/GenBank/DDBJ whole genome shotgun (WGS) entry which is preliminary data.</text>
</comment>
<sequence length="1118" mass="126232">MEAVTSHDMSVCKLFDEPESSQYLVTVSVNSDTEWDERYVVKIGAMAAKKIYCCLKCFHSNSTLSASDSASIDCTHFSFSSLDAENQQLLNDVQPSTSVVNSVNETANFDKSVCELNLTLSKKVDISTVVFKSSIINNLFRFLALKNINSPNSPQYGGEIAEMLMAQICVDNGIKYLKDIDIGNADSLCVYVETPKKLEVAEYVAFQCIKYEQKKSNQLTKLSACKLKSENEKCKTNILYCLNDKPFLNIKFICPQNSTNRLTKGIGCSFKPKGSPVSVAIYFVSNVSRFISLLSSGYREPSLLQDIQKFIESNGNNHLIDPWEFTMLINLFHESCSRAKALPLNNASDVIQPKDEHRGSKRVRSSACSFESLVEHLITKRNILLRFSSLSRNNATVIEIQMKVREAFYTLDGISLGGMKSKKSQHISAAAREYQKKSLTRGALTKLEDKKIEELFQEKFGGSIKDEELCRHQQEVMLFVEGVCPDAAEMCGELFLFEKQGFLRKGEADQIPYMGKLCFSYSLRNSSKSQPQYGEKRAITKVGLDRYENIANYNYLIADTILREVNGETGSDETKRLHACEIISTSILKYMYYSIDCKSRLECFRTLLHLVSSSVHILSIESQSELTQANTESWRLLVHTYFTMLSTSIFKTEKHSPELIENIIMALVNCLERGLYSQEFEICCSVVSLLPHLKKCIDVDDKNEAQENLIKLIVLFLGTLQTAINHDYLGSPEHYNSAVILLELVGDFSQGGINVNEEQQKTIENSTLTAKKVVKEATNKKQKIESEIKAHDKKQEERFALLEKQRAMSDGKLTELENCHEVERETEPCSSELTSEQSGVSLLSASASSKENALSAWEVELNKAILLYRKGDTQNGEKHRNSALKQATTDLERAQIWTDVTSAGMYSSRQIIRRACYLGRKCNKFSDEMMRVFEKAIKEIPDQTQKAIDIQSSKEWLKVNPLVETDELLFFSSQFNNFSELKSVSCVISKSIAGYQKALKYLTADLSNHLPLGKLLLKTMAFDLSELNELEGLIRGAKGNLLAAMDNRLKVIKWLGLYRPTSIKTNFQVQSELSKERKRLFESTEDLSIILPVQQVVSLNLNQLIGEINQAEKEYRAD</sequence>
<dbReference type="RefSeq" id="WP_121855002.1">
    <property type="nucleotide sequence ID" value="NZ_CP037952.1"/>
</dbReference>
<evidence type="ECO:0000313" key="1">
    <source>
        <dbReference type="EMBL" id="RJY06185.1"/>
    </source>
</evidence>
<proteinExistence type="predicted"/>
<reference evidence="1 2" key="1">
    <citation type="submission" date="2018-09" db="EMBL/GenBank/DDBJ databases">
        <title>Phylogeny of the Shewanellaceae, and recommendation for two new genera, Pseudoshewanella and Parashewanella.</title>
        <authorList>
            <person name="Wang G."/>
        </authorList>
    </citation>
    <scope>NUCLEOTIDE SEQUENCE [LARGE SCALE GENOMIC DNA]</scope>
    <source>
        <strain evidence="1 2">KCTC 22492</strain>
    </source>
</reference>
<keyword evidence="2" id="KW-1185">Reference proteome</keyword>
<name>A0A3A6T508_9GAMM</name>
<gene>
    <name evidence="1" type="ORF">D5R81_18075</name>
</gene>
<evidence type="ECO:0000313" key="2">
    <source>
        <dbReference type="Proteomes" id="UP000273022"/>
    </source>
</evidence>
<dbReference type="AlphaFoldDB" id="A0A3A6T508"/>
<dbReference type="Proteomes" id="UP000273022">
    <property type="component" value="Unassembled WGS sequence"/>
</dbReference>
<accession>A0A3A6T508</accession>